<evidence type="ECO:0000313" key="7">
    <source>
        <dbReference type="Proteomes" id="UP000001557"/>
    </source>
</evidence>
<evidence type="ECO:0000256" key="1">
    <source>
        <dbReference type="ARBA" id="ARBA00004418"/>
    </source>
</evidence>
<sequence length="174" mass="19555" precursor="true">MKTLSPLKASLFAILASSAVFATTVNAEPMDGGCDFSRSEFHKGDRMMGDRMEHGGRHMDQGGMHRMFEGLDLTDAQKADIKKLFADQKAARADSRPTKEQRLAHRTEMQALMTAPNFDEVQAKALMSAQQEQRQAQAIERMKLHNQIYNLLTLEQQAKFKARFEAQAGKEPRG</sequence>
<dbReference type="Pfam" id="PF07813">
    <property type="entry name" value="LTXXQ"/>
    <property type="match status" value="1"/>
</dbReference>
<comment type="similarity">
    <text evidence="2">Belongs to the CpxP/Spy family.</text>
</comment>
<evidence type="ECO:0000256" key="5">
    <source>
        <dbReference type="SAM" id="SignalP"/>
    </source>
</evidence>
<protein>
    <recommendedName>
        <fullName evidence="8">Spheroplast protein Y</fullName>
    </recommendedName>
</protein>
<evidence type="ECO:0000256" key="3">
    <source>
        <dbReference type="ARBA" id="ARBA00022729"/>
    </source>
</evidence>
<accession>A3CZ83</accession>
<dbReference type="GO" id="GO:0051082">
    <property type="term" value="F:unfolded protein binding"/>
    <property type="evidence" value="ECO:0007669"/>
    <property type="project" value="TreeGrafter"/>
</dbReference>
<keyword evidence="4" id="KW-0574">Periplasm</keyword>
<dbReference type="CDD" id="cd09916">
    <property type="entry name" value="CpxP_like"/>
    <property type="match status" value="1"/>
</dbReference>
<dbReference type="RefSeq" id="WP_011845521.1">
    <property type="nucleotide sequence ID" value="NC_009052.1"/>
</dbReference>
<dbReference type="PANTHER" id="PTHR38102">
    <property type="entry name" value="PERIPLASMIC CHAPERONE SPY"/>
    <property type="match status" value="1"/>
</dbReference>
<name>A3CZ83_SHEB5</name>
<dbReference type="InterPro" id="IPR052211">
    <property type="entry name" value="Cpx_auxiliary_protein"/>
</dbReference>
<evidence type="ECO:0000256" key="4">
    <source>
        <dbReference type="ARBA" id="ARBA00022764"/>
    </source>
</evidence>
<dbReference type="Proteomes" id="UP000001557">
    <property type="component" value="Chromosome"/>
</dbReference>
<evidence type="ECO:0008006" key="8">
    <source>
        <dbReference type="Google" id="ProtNLM"/>
    </source>
</evidence>
<dbReference type="HOGENOM" id="CLU_124352_1_0_6"/>
<dbReference type="EMBL" id="CP000563">
    <property type="protein sequence ID" value="ABN59796.1"/>
    <property type="molecule type" value="Genomic_DNA"/>
</dbReference>
<keyword evidence="3 5" id="KW-0732">Signal</keyword>
<feature type="chain" id="PRO_5002650926" description="Spheroplast protein Y" evidence="5">
    <location>
        <begin position="23"/>
        <end position="174"/>
    </location>
</feature>
<organism evidence="6 7">
    <name type="scientific">Shewanella baltica (strain OS155 / ATCC BAA-1091)</name>
    <dbReference type="NCBI Taxonomy" id="325240"/>
    <lineage>
        <taxon>Bacteria</taxon>
        <taxon>Pseudomonadati</taxon>
        <taxon>Pseudomonadota</taxon>
        <taxon>Gammaproteobacteria</taxon>
        <taxon>Alteromonadales</taxon>
        <taxon>Shewanellaceae</taxon>
        <taxon>Shewanella</taxon>
    </lineage>
</organism>
<comment type="subcellular location">
    <subcellularLocation>
        <location evidence="1">Periplasm</location>
    </subcellularLocation>
</comment>
<dbReference type="PANTHER" id="PTHR38102:SF1">
    <property type="entry name" value="PERIPLASMIC CHAPERONE SPY"/>
    <property type="match status" value="1"/>
</dbReference>
<dbReference type="STRING" id="325240.Sbal_0262"/>
<evidence type="ECO:0000256" key="2">
    <source>
        <dbReference type="ARBA" id="ARBA00008441"/>
    </source>
</evidence>
<feature type="signal peptide" evidence="5">
    <location>
        <begin position="1"/>
        <end position="22"/>
    </location>
</feature>
<reference evidence="6 7" key="1">
    <citation type="submission" date="2007-02" db="EMBL/GenBank/DDBJ databases">
        <title>Complete sequence of chromosome of Shewanella baltica OS155.</title>
        <authorList>
            <consortium name="US DOE Joint Genome Institute"/>
            <person name="Copeland A."/>
            <person name="Lucas S."/>
            <person name="Lapidus A."/>
            <person name="Barry K."/>
            <person name="Detter J.C."/>
            <person name="Glavina del Rio T."/>
            <person name="Hammon N."/>
            <person name="Israni S."/>
            <person name="Dalin E."/>
            <person name="Tice H."/>
            <person name="Pitluck S."/>
            <person name="Sims D.R."/>
            <person name="Brettin T."/>
            <person name="Bruce D."/>
            <person name="Han C."/>
            <person name="Tapia R."/>
            <person name="Brainard J."/>
            <person name="Schmutz J."/>
            <person name="Larimer F."/>
            <person name="Land M."/>
            <person name="Hauser L."/>
            <person name="Kyrpides N."/>
            <person name="Mikhailova N."/>
            <person name="Brettar I."/>
            <person name="Klappenbach J."/>
            <person name="Konstantinidis K."/>
            <person name="Rodrigues J."/>
            <person name="Tiedje J."/>
            <person name="Richardson P."/>
        </authorList>
    </citation>
    <scope>NUCLEOTIDE SEQUENCE [LARGE SCALE GENOMIC DNA]</scope>
    <source>
        <strain evidence="7">OS155 / ATCC BAA-1091</strain>
    </source>
</reference>
<dbReference type="GO" id="GO:0030288">
    <property type="term" value="C:outer membrane-bounded periplasmic space"/>
    <property type="evidence" value="ECO:0007669"/>
    <property type="project" value="TreeGrafter"/>
</dbReference>
<gene>
    <name evidence="6" type="ordered locus">Sbal_0262</name>
</gene>
<evidence type="ECO:0000313" key="6">
    <source>
        <dbReference type="EMBL" id="ABN59796.1"/>
    </source>
</evidence>
<dbReference type="Gene3D" id="1.20.120.1490">
    <property type="match status" value="1"/>
</dbReference>
<proteinExistence type="inferred from homology"/>
<dbReference type="AlphaFoldDB" id="A3CZ83"/>
<dbReference type="OrthoDB" id="6227479at2"/>
<dbReference type="KEGG" id="sbl:Sbal_0262"/>
<dbReference type="InterPro" id="IPR012899">
    <property type="entry name" value="LTXXQ"/>
</dbReference>
<keyword evidence="7" id="KW-1185">Reference proteome</keyword>
<dbReference type="PIRSF" id="PIRSF034445">
    <property type="entry name" value="CpxP_Spy"/>
    <property type="match status" value="1"/>
</dbReference>